<dbReference type="SUPFAM" id="SSF47459">
    <property type="entry name" value="HLH, helix-loop-helix DNA-binding domain"/>
    <property type="match status" value="1"/>
</dbReference>
<dbReference type="SMART" id="SM00353">
    <property type="entry name" value="HLH"/>
    <property type="match status" value="1"/>
</dbReference>
<evidence type="ECO:0000313" key="5">
    <source>
        <dbReference type="Proteomes" id="UP001168821"/>
    </source>
</evidence>
<protein>
    <recommendedName>
        <fullName evidence="3">BHLH domain-containing protein</fullName>
    </recommendedName>
</protein>
<keyword evidence="1" id="KW-0238">DNA-binding</keyword>
<evidence type="ECO:0000256" key="2">
    <source>
        <dbReference type="SAM" id="MobiDB-lite"/>
    </source>
</evidence>
<evidence type="ECO:0000313" key="4">
    <source>
        <dbReference type="EMBL" id="KAJ3660344.1"/>
    </source>
</evidence>
<dbReference type="InterPro" id="IPR036638">
    <property type="entry name" value="HLH_DNA-bd_sf"/>
</dbReference>
<dbReference type="PRINTS" id="PR00044">
    <property type="entry name" value="LEUZIPPRMYC"/>
</dbReference>
<dbReference type="PANTHER" id="PTHR45851">
    <property type="entry name" value="MYC PROTO-ONCOGENE"/>
    <property type="match status" value="1"/>
</dbReference>
<dbReference type="CDD" id="cd11400">
    <property type="entry name" value="bHLHzip_Myc"/>
    <property type="match status" value="1"/>
</dbReference>
<dbReference type="PROSITE" id="PS50888">
    <property type="entry name" value="BHLH"/>
    <property type="match status" value="1"/>
</dbReference>
<feature type="domain" description="BHLH" evidence="3">
    <location>
        <begin position="377"/>
        <end position="429"/>
    </location>
</feature>
<gene>
    <name evidence="4" type="ORF">Zmor_004795</name>
</gene>
<evidence type="ECO:0000256" key="1">
    <source>
        <dbReference type="ARBA" id="ARBA00023125"/>
    </source>
</evidence>
<dbReference type="GO" id="GO:0003677">
    <property type="term" value="F:DNA binding"/>
    <property type="evidence" value="ECO:0007669"/>
    <property type="project" value="UniProtKB-KW"/>
</dbReference>
<keyword evidence="5" id="KW-1185">Reference proteome</keyword>
<dbReference type="Gene3D" id="4.10.280.10">
    <property type="entry name" value="Helix-loop-helix DNA-binding domain"/>
    <property type="match status" value="1"/>
</dbReference>
<feature type="compositionally biased region" description="Basic residues" evidence="2">
    <location>
        <begin position="347"/>
        <end position="359"/>
    </location>
</feature>
<dbReference type="GO" id="GO:0046983">
    <property type="term" value="F:protein dimerization activity"/>
    <property type="evidence" value="ECO:0007669"/>
    <property type="project" value="InterPro"/>
</dbReference>
<proteinExistence type="predicted"/>
<dbReference type="GO" id="GO:0003700">
    <property type="term" value="F:DNA-binding transcription factor activity"/>
    <property type="evidence" value="ECO:0007669"/>
    <property type="project" value="InterPro"/>
</dbReference>
<dbReference type="InterPro" id="IPR011598">
    <property type="entry name" value="bHLH_dom"/>
</dbReference>
<dbReference type="Pfam" id="PF00010">
    <property type="entry name" value="HLH"/>
    <property type="match status" value="1"/>
</dbReference>
<dbReference type="InterPro" id="IPR002418">
    <property type="entry name" value="Tscrpt_reg_Myc"/>
</dbReference>
<dbReference type="EMBL" id="JALNTZ010000002">
    <property type="protein sequence ID" value="KAJ3660344.1"/>
    <property type="molecule type" value="Genomic_DNA"/>
</dbReference>
<organism evidence="4 5">
    <name type="scientific">Zophobas morio</name>
    <dbReference type="NCBI Taxonomy" id="2755281"/>
    <lineage>
        <taxon>Eukaryota</taxon>
        <taxon>Metazoa</taxon>
        <taxon>Ecdysozoa</taxon>
        <taxon>Arthropoda</taxon>
        <taxon>Hexapoda</taxon>
        <taxon>Insecta</taxon>
        <taxon>Pterygota</taxon>
        <taxon>Neoptera</taxon>
        <taxon>Endopterygota</taxon>
        <taxon>Coleoptera</taxon>
        <taxon>Polyphaga</taxon>
        <taxon>Cucujiformia</taxon>
        <taxon>Tenebrionidae</taxon>
        <taxon>Zophobas</taxon>
    </lineage>
</organism>
<dbReference type="Proteomes" id="UP001168821">
    <property type="component" value="Unassembled WGS sequence"/>
</dbReference>
<evidence type="ECO:0000259" key="3">
    <source>
        <dbReference type="PROSITE" id="PS50888"/>
    </source>
</evidence>
<accession>A0AA38IWJ8</accession>
<feature type="region of interest" description="Disordered" evidence="2">
    <location>
        <begin position="332"/>
        <end position="359"/>
    </location>
</feature>
<dbReference type="AlphaFoldDB" id="A0AA38IWJ8"/>
<sequence length="465" mass="53348">MLQIPGTKPKIYRLDGRLLSQGNCDISDRTISFKPSEFSNTMDGYEEPDTRVTSDYHLLSDDVWKEFQIEEMQLHSIPDDDVVAHILGQRHYQVKYDCMWNGHSKGGPGIRSIKSESPTPPADLKPPVVQAQQSLLKPDLKLSVDPNTVVPMMPYYSLQTPPISDDEDTKPMTHILESLETALNENELEIDDGDLSDYFKEDGKEWGFFDEEIEEEEEEEEKEVKDVKEVIDVKPTIDEQQENEKRAFYAATDHSYHKGTHPGMLPGNLGIDTPSDSEEEIDVVSVGGGDKFCASKSAANALPTNPSTKDRRHIQRTMQSRFPQGLKTILPVKRAAPNPKKVDNRGRGRQYKRVKGNHRQYKRRYGYSSDSEPEPSEKRHLHNNMERQRRIDLRNLFNDLKKLLPDVSKKPRAAKVAILRGASAYCKDLTYTDQMLKKRIELMRQQQMRLRAEVSKLRRDVVAKR</sequence>
<reference evidence="4" key="1">
    <citation type="journal article" date="2023" name="G3 (Bethesda)">
        <title>Whole genome assemblies of Zophobas morio and Tenebrio molitor.</title>
        <authorList>
            <person name="Kaur S."/>
            <person name="Stinson S.A."/>
            <person name="diCenzo G.C."/>
        </authorList>
    </citation>
    <scope>NUCLEOTIDE SEQUENCE</scope>
    <source>
        <strain evidence="4">QUZm001</strain>
    </source>
</reference>
<name>A0AA38IWJ8_9CUCU</name>
<comment type="caution">
    <text evidence="4">The sequence shown here is derived from an EMBL/GenBank/DDBJ whole genome shotgun (WGS) entry which is preliminary data.</text>
</comment>
<dbReference type="InterPro" id="IPR050433">
    <property type="entry name" value="Myc_transcription_factors"/>
</dbReference>